<name>A0A2H0RPD4_9BACT</name>
<dbReference type="EMBL" id="PCYM01000001">
    <property type="protein sequence ID" value="PIR47854.1"/>
    <property type="molecule type" value="Genomic_DNA"/>
</dbReference>
<protein>
    <submittedName>
        <fullName evidence="1">Uncharacterized protein</fullName>
    </submittedName>
</protein>
<accession>A0A2H0RPD4</accession>
<evidence type="ECO:0000313" key="2">
    <source>
        <dbReference type="Proteomes" id="UP000230084"/>
    </source>
</evidence>
<gene>
    <name evidence="1" type="ORF">COV06_00425</name>
</gene>
<reference evidence="1 2" key="1">
    <citation type="submission" date="2017-09" db="EMBL/GenBank/DDBJ databases">
        <title>Depth-based differentiation of microbial function through sediment-hosted aquifers and enrichment of novel symbionts in the deep terrestrial subsurface.</title>
        <authorList>
            <person name="Probst A.J."/>
            <person name="Ladd B."/>
            <person name="Jarett J.K."/>
            <person name="Geller-Mcgrath D.E."/>
            <person name="Sieber C.M."/>
            <person name="Emerson J.B."/>
            <person name="Anantharaman K."/>
            <person name="Thomas B.C."/>
            <person name="Malmstrom R."/>
            <person name="Stieglmeier M."/>
            <person name="Klingl A."/>
            <person name="Woyke T."/>
            <person name="Ryan C.M."/>
            <person name="Banfield J.F."/>
        </authorList>
    </citation>
    <scope>NUCLEOTIDE SEQUENCE [LARGE SCALE GENOMIC DNA]</scope>
    <source>
        <strain evidence="1">CG10_big_fil_rev_8_21_14_0_10_50_16</strain>
    </source>
</reference>
<dbReference type="Proteomes" id="UP000230084">
    <property type="component" value="Unassembled WGS sequence"/>
</dbReference>
<evidence type="ECO:0000313" key="1">
    <source>
        <dbReference type="EMBL" id="PIR47854.1"/>
    </source>
</evidence>
<organism evidence="1 2">
    <name type="scientific">Candidatus Uhrbacteria bacterium CG10_big_fil_rev_8_21_14_0_10_50_16</name>
    <dbReference type="NCBI Taxonomy" id="1975039"/>
    <lineage>
        <taxon>Bacteria</taxon>
        <taxon>Candidatus Uhriibacteriota</taxon>
    </lineage>
</organism>
<sequence length="226" mass="24981">MSQTSKTHLLQDPTHSRFAWHDLKKNATLSKFLLDNFQNESHGSLSTVGKKILKQLRTVNEDQNLLLNSLSLLSRTSLGSFQPKSVPCHVKELLRTAQLADRYTLGKRRITLTGESQFSLDQTVAQVLFLLGIGILARACPNARLACELTKTTKTQTLGFAAHGSALPTVPKTLFTNAEKFTLKHQPWFGLAVYLASLPTIVQSLSGTVRCKGSEEQITLSFTFPL</sequence>
<proteinExistence type="predicted"/>
<comment type="caution">
    <text evidence="1">The sequence shown here is derived from an EMBL/GenBank/DDBJ whole genome shotgun (WGS) entry which is preliminary data.</text>
</comment>
<dbReference type="AlphaFoldDB" id="A0A2H0RPD4"/>